<dbReference type="InterPro" id="IPR009057">
    <property type="entry name" value="Homeodomain-like_sf"/>
</dbReference>
<dbReference type="InterPro" id="IPR029441">
    <property type="entry name" value="Cass2"/>
</dbReference>
<protein>
    <submittedName>
        <fullName evidence="5">AraC family transcriptional regulator</fullName>
    </submittedName>
</protein>
<feature type="domain" description="HTH araC/xylS-type" evidence="4">
    <location>
        <begin position="8"/>
        <end position="106"/>
    </location>
</feature>
<dbReference type="PANTHER" id="PTHR47504:SF5">
    <property type="entry name" value="RIGHT ORIGIN-BINDING PROTEIN"/>
    <property type="match status" value="1"/>
</dbReference>
<evidence type="ECO:0000256" key="1">
    <source>
        <dbReference type="ARBA" id="ARBA00023015"/>
    </source>
</evidence>
<dbReference type="EMBL" id="JAEEGA010000028">
    <property type="protein sequence ID" value="MBP1044449.1"/>
    <property type="molecule type" value="Genomic_DNA"/>
</dbReference>
<dbReference type="AlphaFoldDB" id="A0A940P9X0"/>
<dbReference type="Gene3D" id="3.20.80.10">
    <property type="entry name" value="Regulatory factor, effector binding domain"/>
    <property type="match status" value="1"/>
</dbReference>
<keyword evidence="2" id="KW-0238">DNA-binding</keyword>
<keyword evidence="3" id="KW-0804">Transcription</keyword>
<comment type="caution">
    <text evidence="5">The sequence shown here is derived from an EMBL/GenBank/DDBJ whole genome shotgun (WGS) entry which is preliminary data.</text>
</comment>
<keyword evidence="6" id="KW-1185">Reference proteome</keyword>
<dbReference type="Gene3D" id="1.10.10.60">
    <property type="entry name" value="Homeodomain-like"/>
    <property type="match status" value="2"/>
</dbReference>
<evidence type="ECO:0000313" key="5">
    <source>
        <dbReference type="EMBL" id="MBP1044449.1"/>
    </source>
</evidence>
<dbReference type="InterPro" id="IPR018060">
    <property type="entry name" value="HTH_AraC"/>
</dbReference>
<evidence type="ECO:0000259" key="4">
    <source>
        <dbReference type="PROSITE" id="PS01124"/>
    </source>
</evidence>
<evidence type="ECO:0000313" key="6">
    <source>
        <dbReference type="Proteomes" id="UP000674938"/>
    </source>
</evidence>
<dbReference type="InterPro" id="IPR010499">
    <property type="entry name" value="AraC_E-bd"/>
</dbReference>
<dbReference type="Proteomes" id="UP000674938">
    <property type="component" value="Unassembled WGS sequence"/>
</dbReference>
<accession>A0A940P9X0</accession>
<dbReference type="SMART" id="SM00342">
    <property type="entry name" value="HTH_ARAC"/>
    <property type="match status" value="1"/>
</dbReference>
<evidence type="ECO:0000256" key="3">
    <source>
        <dbReference type="ARBA" id="ARBA00023163"/>
    </source>
</evidence>
<organism evidence="5 6">
    <name type="scientific">Vagococcus allomyrinae</name>
    <dbReference type="NCBI Taxonomy" id="2794353"/>
    <lineage>
        <taxon>Bacteria</taxon>
        <taxon>Bacillati</taxon>
        <taxon>Bacillota</taxon>
        <taxon>Bacilli</taxon>
        <taxon>Lactobacillales</taxon>
        <taxon>Enterococcaceae</taxon>
        <taxon>Vagococcus</taxon>
    </lineage>
</organism>
<dbReference type="SMART" id="SM00871">
    <property type="entry name" value="AraC_E_bind"/>
    <property type="match status" value="1"/>
</dbReference>
<dbReference type="RefSeq" id="WP_209532931.1">
    <property type="nucleotide sequence ID" value="NZ_JAEEGA010000028.1"/>
</dbReference>
<gene>
    <name evidence="5" type="ORF">I6N95_25915</name>
</gene>
<dbReference type="PANTHER" id="PTHR47504">
    <property type="entry name" value="RIGHT ORIGIN-BINDING PROTEIN"/>
    <property type="match status" value="1"/>
</dbReference>
<dbReference type="GO" id="GO:0003700">
    <property type="term" value="F:DNA-binding transcription factor activity"/>
    <property type="evidence" value="ECO:0007669"/>
    <property type="project" value="InterPro"/>
</dbReference>
<reference evidence="5" key="1">
    <citation type="submission" date="2020-12" db="EMBL/GenBank/DDBJ databases">
        <title>Vagococcus allomyrinae sp. nov. and Enterococcus lavae sp. nov., isolated from the larvae of Allomyrina dichotoma.</title>
        <authorList>
            <person name="Lee S.D."/>
        </authorList>
    </citation>
    <scope>NUCLEOTIDE SEQUENCE</scope>
    <source>
        <strain evidence="5">BWB3-3</strain>
    </source>
</reference>
<dbReference type="InterPro" id="IPR011256">
    <property type="entry name" value="Reg_factor_effector_dom_sf"/>
</dbReference>
<proteinExistence type="predicted"/>
<evidence type="ECO:0000256" key="2">
    <source>
        <dbReference type="ARBA" id="ARBA00023125"/>
    </source>
</evidence>
<dbReference type="Pfam" id="PF14526">
    <property type="entry name" value="Cass2"/>
    <property type="match status" value="1"/>
</dbReference>
<dbReference type="GO" id="GO:0043565">
    <property type="term" value="F:sequence-specific DNA binding"/>
    <property type="evidence" value="ECO:0007669"/>
    <property type="project" value="InterPro"/>
</dbReference>
<name>A0A940P9X0_9ENTE</name>
<dbReference type="PROSITE" id="PS01124">
    <property type="entry name" value="HTH_ARAC_FAMILY_2"/>
    <property type="match status" value="1"/>
</dbReference>
<dbReference type="InterPro" id="IPR020449">
    <property type="entry name" value="Tscrpt_reg_AraC-type_HTH"/>
</dbReference>
<dbReference type="PRINTS" id="PR00032">
    <property type="entry name" value="HTHARAC"/>
</dbReference>
<dbReference type="Pfam" id="PF12833">
    <property type="entry name" value="HTH_18"/>
    <property type="match status" value="1"/>
</dbReference>
<sequence>MHAWEAIDESLTYIEEHLSEDIETKVLADRVFLSTFYFQRLFKRLVKKSVHEYIKLRRLAKAVEKLNQTEERIIDIAFELGFSDHSNFTRAFKEVYHLTPEDYRKTKPLMNVIKKPNISANYSLMEENVPLIIGNMILEISQKEAEPEVYIGVEGEIIKVQQVPVGEQTGIDRPGELWQTFHSEKHQLGQPIQVEMGMSFDFQPNQETFTYFTGGLIENPDLEVEGMVKKTVPSGNYLVCKIEAETKEELVTVGLDQAYHYLFGVWLPKHNQTTAAFSVEKYLAYDGICCMELWLKLL</sequence>
<dbReference type="InterPro" id="IPR050959">
    <property type="entry name" value="MarA-like"/>
</dbReference>
<dbReference type="SUPFAM" id="SSF46689">
    <property type="entry name" value="Homeodomain-like"/>
    <property type="match status" value="2"/>
</dbReference>
<keyword evidence="1" id="KW-0805">Transcription regulation</keyword>
<dbReference type="SUPFAM" id="SSF55136">
    <property type="entry name" value="Probable bacterial effector-binding domain"/>
    <property type="match status" value="1"/>
</dbReference>